<evidence type="ECO:0000313" key="7">
    <source>
        <dbReference type="EMBL" id="OFW56954.1"/>
    </source>
</evidence>
<dbReference type="STRING" id="1797197.A2Y75_06425"/>
<feature type="domain" description="Alcohol dehydrogenase-like N-terminal" evidence="6">
    <location>
        <begin position="2"/>
        <end position="97"/>
    </location>
</feature>
<dbReference type="PANTHER" id="PTHR43401:SF2">
    <property type="entry name" value="L-THREONINE 3-DEHYDROGENASE"/>
    <property type="match status" value="1"/>
</dbReference>
<keyword evidence="3" id="KW-0560">Oxidoreductase</keyword>
<gene>
    <name evidence="7" type="ORF">A2Y75_06425</name>
</gene>
<dbReference type="InterPro" id="IPR011032">
    <property type="entry name" value="GroES-like_sf"/>
</dbReference>
<comment type="caution">
    <text evidence="7">The sequence shown here is derived from an EMBL/GenBank/DDBJ whole genome shotgun (WGS) entry which is preliminary data.</text>
</comment>
<dbReference type="InterPro" id="IPR002328">
    <property type="entry name" value="ADH_Zn_CS"/>
</dbReference>
<dbReference type="InterPro" id="IPR036291">
    <property type="entry name" value="NAD(P)-bd_dom_sf"/>
</dbReference>
<keyword evidence="1 4" id="KW-0479">Metal-binding</keyword>
<name>A0A1F2WJE6_9ACTN</name>
<dbReference type="Gene3D" id="3.90.180.10">
    <property type="entry name" value="Medium-chain alcohol dehydrogenases, catalytic domain"/>
    <property type="match status" value="1"/>
</dbReference>
<organism evidence="7 8">
    <name type="scientific">Candidatus Solincola sediminis</name>
    <dbReference type="NCBI Taxonomy" id="1797199"/>
    <lineage>
        <taxon>Bacteria</taxon>
        <taxon>Bacillati</taxon>
        <taxon>Actinomycetota</taxon>
        <taxon>Candidatus Geothermincolia</taxon>
        <taxon>Candidatus Geothermincolales</taxon>
        <taxon>Candidatus Geothermincolaceae</taxon>
        <taxon>Candidatus Solincola</taxon>
    </lineage>
</organism>
<dbReference type="AlphaFoldDB" id="A0A1F2WJE6"/>
<evidence type="ECO:0000256" key="3">
    <source>
        <dbReference type="ARBA" id="ARBA00023002"/>
    </source>
</evidence>
<evidence type="ECO:0000313" key="8">
    <source>
        <dbReference type="Proteomes" id="UP000177876"/>
    </source>
</evidence>
<dbReference type="Proteomes" id="UP000177876">
    <property type="component" value="Unassembled WGS sequence"/>
</dbReference>
<dbReference type="InterPro" id="IPR050129">
    <property type="entry name" value="Zn_alcohol_dh"/>
</dbReference>
<accession>A0A1F2WJE6</accession>
<dbReference type="GO" id="GO:0016491">
    <property type="term" value="F:oxidoreductase activity"/>
    <property type="evidence" value="ECO:0007669"/>
    <property type="project" value="UniProtKB-KW"/>
</dbReference>
<evidence type="ECO:0000256" key="1">
    <source>
        <dbReference type="ARBA" id="ARBA00022723"/>
    </source>
</evidence>
<evidence type="ECO:0000256" key="2">
    <source>
        <dbReference type="ARBA" id="ARBA00022833"/>
    </source>
</evidence>
<dbReference type="PROSITE" id="PS00059">
    <property type="entry name" value="ADH_ZINC"/>
    <property type="match status" value="1"/>
</dbReference>
<dbReference type="GO" id="GO:0008270">
    <property type="term" value="F:zinc ion binding"/>
    <property type="evidence" value="ECO:0007669"/>
    <property type="project" value="InterPro"/>
</dbReference>
<reference evidence="7 8" key="1">
    <citation type="journal article" date="2016" name="Nat. Commun.">
        <title>Thousands of microbial genomes shed light on interconnected biogeochemical processes in an aquifer system.</title>
        <authorList>
            <person name="Anantharaman K."/>
            <person name="Brown C.T."/>
            <person name="Hug L.A."/>
            <person name="Sharon I."/>
            <person name="Castelle C.J."/>
            <person name="Probst A.J."/>
            <person name="Thomas B.C."/>
            <person name="Singh A."/>
            <person name="Wilkins M.J."/>
            <person name="Karaoz U."/>
            <person name="Brodie E.L."/>
            <person name="Williams K.H."/>
            <person name="Hubbard S.S."/>
            <person name="Banfield J.F."/>
        </authorList>
    </citation>
    <scope>NUCLEOTIDE SEQUENCE [LARGE SCALE GENOMIC DNA]</scope>
</reference>
<dbReference type="EMBL" id="MELK01000040">
    <property type="protein sequence ID" value="OFW56954.1"/>
    <property type="molecule type" value="Genomic_DNA"/>
</dbReference>
<keyword evidence="2 4" id="KW-0862">Zinc</keyword>
<sequence length="316" mass="34303">MLVKVMASGICGSDVMEWYRIKKAPLVLGHEIAGEIVKTGDKVSRYRAGQRVFVSHHIPCNTCRYCLSGNHTACETLHTTNYFPGGFAEYLRVPELNVDRGVFPLPDDMTYDQGTFIEPLACVVRGQRVAKLEAGQSVIVMGSGISGLLHIALAKALGAGRIIATDISRYRMDAAKRFGADAVISAYEDVPERVNELNGGRPADLAIVCAGELSVFEQALESLDRGGKLLCFAPTKPGVALSVPINDFWRNGIAILPSYGGSPEDIMIAMDLIRARRVPVEKMITHRLPLEQAGEGFRLVAEASESIKVVLLPHAQ</sequence>
<dbReference type="InterPro" id="IPR013154">
    <property type="entry name" value="ADH-like_N"/>
</dbReference>
<dbReference type="PANTHER" id="PTHR43401">
    <property type="entry name" value="L-THREONINE 3-DEHYDROGENASE"/>
    <property type="match status" value="1"/>
</dbReference>
<dbReference type="Pfam" id="PF00107">
    <property type="entry name" value="ADH_zinc_N"/>
    <property type="match status" value="1"/>
</dbReference>
<proteinExistence type="inferred from homology"/>
<evidence type="ECO:0000259" key="6">
    <source>
        <dbReference type="Pfam" id="PF08240"/>
    </source>
</evidence>
<comment type="similarity">
    <text evidence="4">Belongs to the zinc-containing alcohol dehydrogenase family.</text>
</comment>
<evidence type="ECO:0000259" key="5">
    <source>
        <dbReference type="Pfam" id="PF00107"/>
    </source>
</evidence>
<feature type="domain" description="Alcohol dehydrogenase-like C-terminal" evidence="5">
    <location>
        <begin position="147"/>
        <end position="273"/>
    </location>
</feature>
<protein>
    <submittedName>
        <fullName evidence="7">Alcohol dehydrogenase</fullName>
    </submittedName>
</protein>
<dbReference type="Pfam" id="PF08240">
    <property type="entry name" value="ADH_N"/>
    <property type="match status" value="1"/>
</dbReference>
<comment type="cofactor">
    <cofactor evidence="4">
        <name>Zn(2+)</name>
        <dbReference type="ChEBI" id="CHEBI:29105"/>
    </cofactor>
</comment>
<dbReference type="SUPFAM" id="SSF50129">
    <property type="entry name" value="GroES-like"/>
    <property type="match status" value="1"/>
</dbReference>
<dbReference type="Gene3D" id="3.40.50.720">
    <property type="entry name" value="NAD(P)-binding Rossmann-like Domain"/>
    <property type="match status" value="1"/>
</dbReference>
<evidence type="ECO:0000256" key="4">
    <source>
        <dbReference type="RuleBase" id="RU361277"/>
    </source>
</evidence>
<dbReference type="InterPro" id="IPR013149">
    <property type="entry name" value="ADH-like_C"/>
</dbReference>
<dbReference type="SUPFAM" id="SSF51735">
    <property type="entry name" value="NAD(P)-binding Rossmann-fold domains"/>
    <property type="match status" value="1"/>
</dbReference>